<dbReference type="PANTHER" id="PTHR46411">
    <property type="entry name" value="FAMILY ATPASE, PUTATIVE-RELATED"/>
    <property type="match status" value="1"/>
</dbReference>
<dbReference type="GO" id="GO:0016887">
    <property type="term" value="F:ATP hydrolysis activity"/>
    <property type="evidence" value="ECO:0007669"/>
    <property type="project" value="InterPro"/>
</dbReference>
<proteinExistence type="predicted"/>
<keyword evidence="3" id="KW-0378">Hydrolase</keyword>
<organism evidence="3 4">
    <name type="scientific">Glarea lozoyensis (strain ATCC 20868 / MF5171)</name>
    <dbReference type="NCBI Taxonomy" id="1116229"/>
    <lineage>
        <taxon>Eukaryota</taxon>
        <taxon>Fungi</taxon>
        <taxon>Dikarya</taxon>
        <taxon>Ascomycota</taxon>
        <taxon>Pezizomycotina</taxon>
        <taxon>Leotiomycetes</taxon>
        <taxon>Helotiales</taxon>
        <taxon>Helotiaceae</taxon>
        <taxon>Glarea</taxon>
    </lineage>
</organism>
<feature type="region of interest" description="Disordered" evidence="1">
    <location>
        <begin position="940"/>
        <end position="979"/>
    </location>
</feature>
<dbReference type="GeneID" id="19466774"/>
<evidence type="ECO:0000256" key="1">
    <source>
        <dbReference type="SAM" id="MobiDB-lite"/>
    </source>
</evidence>
<dbReference type="GO" id="GO:0005524">
    <property type="term" value="F:ATP binding"/>
    <property type="evidence" value="ECO:0007669"/>
    <property type="project" value="InterPro"/>
</dbReference>
<dbReference type="HOGENOM" id="CLU_303843_0_0_1"/>
<feature type="domain" description="AAA+ ATPase" evidence="2">
    <location>
        <begin position="734"/>
        <end position="861"/>
    </location>
</feature>
<feature type="compositionally biased region" description="Basic and acidic residues" evidence="1">
    <location>
        <begin position="947"/>
        <end position="961"/>
    </location>
</feature>
<dbReference type="Pfam" id="PF14420">
    <property type="entry name" value="Clr5"/>
    <property type="match status" value="1"/>
</dbReference>
<evidence type="ECO:0000313" key="3">
    <source>
        <dbReference type="EMBL" id="EPE32588.1"/>
    </source>
</evidence>
<evidence type="ECO:0000259" key="2">
    <source>
        <dbReference type="SMART" id="SM00382"/>
    </source>
</evidence>
<gene>
    <name evidence="3" type="ORF">GLAREA_07722</name>
</gene>
<dbReference type="KEGG" id="glz:GLAREA_07722"/>
<keyword evidence="4" id="KW-1185">Reference proteome</keyword>
<accession>S3E288</accession>
<dbReference type="Pfam" id="PF22942">
    <property type="entry name" value="DUF7025"/>
    <property type="match status" value="1"/>
</dbReference>
<dbReference type="RefSeq" id="XP_008080600.1">
    <property type="nucleotide sequence ID" value="XM_008082409.1"/>
</dbReference>
<dbReference type="SMART" id="SM00382">
    <property type="entry name" value="AAA"/>
    <property type="match status" value="1"/>
</dbReference>
<sequence>MEEESLQWQERRTDPSLMENSQHRTGLSCEITGFEPHLLDANLSFSDLSCFGPTAQSAATAHPISRQPNLSISTASRLPEYAAIPFIRTTPADFSELQYGDITQAIESYDDSLMRNDCHSETAHLFLNECDFHNRQQKPRNMVLPPTNLDSISSQKCHGDWDTHRAEITQMYSEEQKTLKEIMEFMEKEHKFKASEKQYKAKLKDWKITKYIPNPMAKWMAMKAEERKRLGKHATTFQFKNQILTEDRVKRLVRDTKTDSHIATNCSTPDEVKYFTPVTAPKQTPKTLSSQAQQTSLDGFEDFTQEDPFAMAIFTALGENETGREDGATGLICERKIYEVHYNSRGQQFTVLVKPDGSWNIAKCQDLDQDSALIWTKFYTREHDIERSELLIQSPFLVSALQEVITEYPGVNIQSKAIVIRGLPECIFHYRTELQTYGAGLVDMAPRKHLGLLLQHCFNALKLHLDRFYSSMVFSNSPGLNFDDLWMAFRPGELLCQDTDGRMNASRLVTMRRSNLSTWHLETLRMSFDGTNFGYEQTSCEVQQYDGYMGLDQLPIFPLKYHTDENNLRLKLEQRGRRYVISFGADFRQYVGMAKSITRHGIDSSGSGKVKAPWGDIHVNGRIMIDFEAFNRNNPTCRAAFSHVIASANEAQHRLSSEDYIICNDLLPGFALEIKHWCFFNIDLVTEVNFNTAAFDNLVLESSQKEMISALVMSHNQSRNELSGFKDIIRGKGKGLMLLLHGQPGTGKTLTAGNISEHARMPLYSITAGDLGTDSSSVEKNLAKAFSLATSWKTILLIDEADIFLERRSTNDLQRNALVSIFLRMLEYYEGIMFLTTNRAGNIDRAFLSRINVMIHFNPPDQDSRAQIWKLFISKALGEQPPWLDETALQKLATKNLNGREIRNVVVIAGRLAESHGCKLSVHEIERALEERRMMGIHLNGRHKGNVRSEPHRGRTEETPRPKRRRLEFSATEEESADE</sequence>
<dbReference type="InterPro" id="IPR025676">
    <property type="entry name" value="Clr5_dom"/>
</dbReference>
<dbReference type="SUPFAM" id="SSF52540">
    <property type="entry name" value="P-loop containing nucleoside triphosphate hydrolases"/>
    <property type="match status" value="1"/>
</dbReference>
<dbReference type="EMBL" id="KE145359">
    <property type="protein sequence ID" value="EPE32588.1"/>
    <property type="molecule type" value="Genomic_DNA"/>
</dbReference>
<dbReference type="OrthoDB" id="10042665at2759"/>
<evidence type="ECO:0000313" key="4">
    <source>
        <dbReference type="Proteomes" id="UP000016922"/>
    </source>
</evidence>
<dbReference type="InterPro" id="IPR003593">
    <property type="entry name" value="AAA+_ATPase"/>
</dbReference>
<feature type="region of interest" description="Disordered" evidence="1">
    <location>
        <begin position="1"/>
        <end position="21"/>
    </location>
</feature>
<dbReference type="Gene3D" id="3.40.50.300">
    <property type="entry name" value="P-loop containing nucleotide triphosphate hydrolases"/>
    <property type="match status" value="1"/>
</dbReference>
<dbReference type="PANTHER" id="PTHR46411:SF2">
    <property type="entry name" value="AAA+ ATPASE DOMAIN-CONTAINING PROTEIN"/>
    <property type="match status" value="1"/>
</dbReference>
<dbReference type="InterPro" id="IPR027417">
    <property type="entry name" value="P-loop_NTPase"/>
</dbReference>
<dbReference type="AlphaFoldDB" id="S3E288"/>
<reference evidence="3 4" key="1">
    <citation type="journal article" date="2013" name="BMC Genomics">
        <title>Genomics-driven discovery of the pneumocandin biosynthetic gene cluster in the fungus Glarea lozoyensis.</title>
        <authorList>
            <person name="Chen L."/>
            <person name="Yue Q."/>
            <person name="Zhang X."/>
            <person name="Xiang M."/>
            <person name="Wang C."/>
            <person name="Li S."/>
            <person name="Che Y."/>
            <person name="Ortiz-Lopez F.J."/>
            <person name="Bills G.F."/>
            <person name="Liu X."/>
            <person name="An Z."/>
        </authorList>
    </citation>
    <scope>NUCLEOTIDE SEQUENCE [LARGE SCALE GENOMIC DNA]</scope>
    <source>
        <strain evidence="4">ATCC 20868 / MF5171</strain>
    </source>
</reference>
<dbReference type="Pfam" id="PF00004">
    <property type="entry name" value="AAA"/>
    <property type="match status" value="1"/>
</dbReference>
<name>S3E288_GLAL2</name>
<dbReference type="InterPro" id="IPR054289">
    <property type="entry name" value="DUF7025"/>
</dbReference>
<dbReference type="InterPro" id="IPR003959">
    <property type="entry name" value="ATPase_AAA_core"/>
</dbReference>
<dbReference type="CDD" id="cd19481">
    <property type="entry name" value="RecA-like_protease"/>
    <property type="match status" value="1"/>
</dbReference>
<protein>
    <submittedName>
        <fullName evidence="3">p-loop containing nucleoside triphosphate hydrolase</fullName>
    </submittedName>
</protein>
<dbReference type="Proteomes" id="UP000016922">
    <property type="component" value="Unassembled WGS sequence"/>
</dbReference>
<dbReference type="eggNOG" id="KOG0742">
    <property type="taxonomic scope" value="Eukaryota"/>
</dbReference>